<evidence type="ECO:0000313" key="2">
    <source>
        <dbReference type="EMBL" id="KAA3473183.1"/>
    </source>
</evidence>
<proteinExistence type="predicted"/>
<feature type="domain" description="Reverse transcriptase Ty1/copia-type" evidence="1">
    <location>
        <begin position="65"/>
        <end position="167"/>
    </location>
</feature>
<dbReference type="Pfam" id="PF07727">
    <property type="entry name" value="RVT_2"/>
    <property type="match status" value="1"/>
</dbReference>
<sequence length="169" mass="19548">MTSNLGVKRISRTLEFFQSGESVFNTESTEQEDDDSLTYDKAMQIADSKLWEITSKAKINSMYSNSVWELVDLPEGIKPIECKWIYKRKINADGKVETYKTRLVAKGYTQKEGIDYEKTFSPVAMLKSISILLSITTTLDYEIWQMDVKTTFLNDYLEDNIYMCNPLDI</sequence>
<keyword evidence="3" id="KW-1185">Reference proteome</keyword>
<accession>A0A5B6VVR3</accession>
<evidence type="ECO:0000259" key="1">
    <source>
        <dbReference type="Pfam" id="PF07727"/>
    </source>
</evidence>
<comment type="caution">
    <text evidence="2">The sequence shown here is derived from an EMBL/GenBank/DDBJ whole genome shotgun (WGS) entry which is preliminary data.</text>
</comment>
<gene>
    <name evidence="2" type="ORF">EPI10_023585</name>
</gene>
<protein>
    <submittedName>
        <fullName evidence="2">Retrovirus-related Pol polyprotein from transposon TNT 1-94</fullName>
    </submittedName>
</protein>
<name>A0A5B6VVR3_9ROSI</name>
<dbReference type="EMBL" id="SMMG02000005">
    <property type="protein sequence ID" value="KAA3473183.1"/>
    <property type="molecule type" value="Genomic_DNA"/>
</dbReference>
<organism evidence="2 3">
    <name type="scientific">Gossypium australe</name>
    <dbReference type="NCBI Taxonomy" id="47621"/>
    <lineage>
        <taxon>Eukaryota</taxon>
        <taxon>Viridiplantae</taxon>
        <taxon>Streptophyta</taxon>
        <taxon>Embryophyta</taxon>
        <taxon>Tracheophyta</taxon>
        <taxon>Spermatophyta</taxon>
        <taxon>Magnoliopsida</taxon>
        <taxon>eudicotyledons</taxon>
        <taxon>Gunneridae</taxon>
        <taxon>Pentapetalae</taxon>
        <taxon>rosids</taxon>
        <taxon>malvids</taxon>
        <taxon>Malvales</taxon>
        <taxon>Malvaceae</taxon>
        <taxon>Malvoideae</taxon>
        <taxon>Gossypium</taxon>
    </lineage>
</organism>
<reference evidence="2" key="1">
    <citation type="submission" date="2019-08" db="EMBL/GenBank/DDBJ databases">
        <authorList>
            <person name="Liu F."/>
        </authorList>
    </citation>
    <scope>NUCLEOTIDE SEQUENCE [LARGE SCALE GENOMIC DNA]</scope>
    <source>
        <strain evidence="2">PA1801</strain>
        <tissue evidence="2">Leaf</tissue>
    </source>
</reference>
<dbReference type="InterPro" id="IPR013103">
    <property type="entry name" value="RVT_2"/>
</dbReference>
<dbReference type="OrthoDB" id="997331at2759"/>
<dbReference type="AlphaFoldDB" id="A0A5B6VVR3"/>
<evidence type="ECO:0000313" key="3">
    <source>
        <dbReference type="Proteomes" id="UP000325315"/>
    </source>
</evidence>
<dbReference type="Proteomes" id="UP000325315">
    <property type="component" value="Unassembled WGS sequence"/>
</dbReference>